<dbReference type="FunFam" id="3.40.50.11720:FF:000001">
    <property type="entry name" value="3-deoxy-D-manno-octulosonic acid transferase"/>
    <property type="match status" value="1"/>
</dbReference>
<dbReference type="InterPro" id="IPR007507">
    <property type="entry name" value="Glycos_transf_N"/>
</dbReference>
<evidence type="ECO:0000256" key="7">
    <source>
        <dbReference type="ARBA" id="ARBA00031445"/>
    </source>
</evidence>
<comment type="subcellular location">
    <subcellularLocation>
        <location evidence="1">Cell envelope</location>
    </subcellularLocation>
    <subcellularLocation>
        <location evidence="11">Cell membrane</location>
    </subcellularLocation>
</comment>
<dbReference type="GO" id="GO:0009245">
    <property type="term" value="P:lipid A biosynthetic process"/>
    <property type="evidence" value="ECO:0007669"/>
    <property type="project" value="TreeGrafter"/>
</dbReference>
<accession>A0A7C4NTM8</accession>
<comment type="function">
    <text evidence="11">Involved in lipopolysaccharide (LPS) biosynthesis. Catalyzes the transfer of 3-deoxy-D-manno-octulosonate (Kdo) residue(s) from CMP-Kdo to lipid IV(A), the tetraacyldisaccharide-1,4'-bisphosphate precursor of lipid A.</text>
</comment>
<feature type="coiled-coil region" evidence="12">
    <location>
        <begin position="340"/>
        <end position="367"/>
    </location>
</feature>
<evidence type="ECO:0000256" key="3">
    <source>
        <dbReference type="ARBA" id="ARBA00012621"/>
    </source>
</evidence>
<dbReference type="GO" id="GO:0043842">
    <property type="term" value="F:Kdo transferase activity"/>
    <property type="evidence" value="ECO:0007669"/>
    <property type="project" value="UniProtKB-EC"/>
</dbReference>
<keyword evidence="5" id="KW-0997">Cell inner membrane</keyword>
<dbReference type="AlphaFoldDB" id="A0A7C4NTM8"/>
<evidence type="ECO:0000313" key="15">
    <source>
        <dbReference type="EMBL" id="HGQ85801.1"/>
    </source>
</evidence>
<dbReference type="Pfam" id="PF04413">
    <property type="entry name" value="Glycos_transf_N"/>
    <property type="match status" value="1"/>
</dbReference>
<proteinExistence type="inferred from homology"/>
<name>A0A7C4NTM8_9BACT</name>
<protein>
    <recommendedName>
        <fullName evidence="4 11">3-deoxy-D-manno-octulosonic acid transferase</fullName>
        <shortName evidence="11">Kdo transferase</shortName>
        <ecNumber evidence="3 11">2.4.99.12</ecNumber>
    </recommendedName>
    <alternativeName>
        <fullName evidence="7 11">Lipid IV(A) 3-deoxy-D-manno-octulosonic acid transferase</fullName>
    </alternativeName>
</protein>
<comment type="caution">
    <text evidence="15">The sequence shown here is derived from an EMBL/GenBank/DDBJ whole genome shotgun (WGS) entry which is preliminary data.</text>
</comment>
<dbReference type="InterPro" id="IPR038107">
    <property type="entry name" value="Glycos_transf_N_sf"/>
</dbReference>
<keyword evidence="11" id="KW-0448">Lipopolysaccharide biosynthesis</keyword>
<dbReference type="EMBL" id="DSZN01000094">
    <property type="protein sequence ID" value="HGQ85801.1"/>
    <property type="molecule type" value="Genomic_DNA"/>
</dbReference>
<dbReference type="InterPro" id="IPR039901">
    <property type="entry name" value="Kdotransferase"/>
</dbReference>
<dbReference type="PANTHER" id="PTHR42755">
    <property type="entry name" value="3-DEOXY-MANNO-OCTULOSONATE CYTIDYLYLTRANSFERASE"/>
    <property type="match status" value="1"/>
</dbReference>
<dbReference type="Gene3D" id="3.40.50.11720">
    <property type="entry name" value="3-Deoxy-D-manno-octulosonic-acid transferase, N-terminal domain"/>
    <property type="match status" value="1"/>
</dbReference>
<evidence type="ECO:0000256" key="9">
    <source>
        <dbReference type="PIRSR" id="PIRSR639901-1"/>
    </source>
</evidence>
<evidence type="ECO:0000256" key="5">
    <source>
        <dbReference type="ARBA" id="ARBA00022519"/>
    </source>
</evidence>
<evidence type="ECO:0000256" key="1">
    <source>
        <dbReference type="ARBA" id="ARBA00004196"/>
    </source>
</evidence>
<dbReference type="InterPro" id="IPR001296">
    <property type="entry name" value="Glyco_trans_1"/>
</dbReference>
<comment type="pathway">
    <text evidence="2 11">Bacterial outer membrane biogenesis; LPS core biosynthesis.</text>
</comment>
<dbReference type="Gene3D" id="3.40.50.2000">
    <property type="entry name" value="Glycogen Phosphorylase B"/>
    <property type="match status" value="1"/>
</dbReference>
<comment type="catalytic activity">
    <reaction evidence="8 11">
        <text>lipid IVA (E. coli) + CMP-3-deoxy-beta-D-manno-octulosonate = alpha-Kdo-(2-&gt;6)-lipid IVA (E. coli) + CMP + H(+)</text>
        <dbReference type="Rhea" id="RHEA:28066"/>
        <dbReference type="ChEBI" id="CHEBI:15378"/>
        <dbReference type="ChEBI" id="CHEBI:58603"/>
        <dbReference type="ChEBI" id="CHEBI:60364"/>
        <dbReference type="ChEBI" id="CHEBI:60377"/>
        <dbReference type="ChEBI" id="CHEBI:85987"/>
        <dbReference type="EC" id="2.4.99.12"/>
    </reaction>
</comment>
<sequence>MFLPKEFFKRPSQLRKKWLKEKLALFTKTDFISQRKVIWVHAVSVGEVIAISSLIKSLAKEYDILLSTITDTGNQVASQRFKDLPVKIIYLPLDCPFAIKRTLRTFNPSALLIAETEIWPNLILISSKKIPVFLINARISDKSFRRYKKIKFFLKPILSSFSLIAVQDEKYKNRFKDLGAPEDKIVVTGNTKFDIEIPYISFLWENLVPRPIIVAGSTHFPEEKLITETFLKIPIPSSLFIVPRHPERYKEVERIINSMIGEKNEIGFYKLSELPLDMRSYFKIIILVDQMGILGSLYRIADIAIIGGSFIPHGGQNPLEAIYWKKPVIFGPSMENFPFIEEFLERGACLQTEKEELKDLLEDLLKNPDRRIELGEKAYQILKQKTGATEKILNLLKSYLK</sequence>
<feature type="domain" description="3-deoxy-D-manno-octulosonic-acid transferase N-terminal" evidence="14">
    <location>
        <begin position="20"/>
        <end position="195"/>
    </location>
</feature>
<organism evidence="15">
    <name type="scientific">Thermodesulfobacterium geofontis</name>
    <dbReference type="NCBI Taxonomy" id="1295609"/>
    <lineage>
        <taxon>Bacteria</taxon>
        <taxon>Pseudomonadati</taxon>
        <taxon>Thermodesulfobacteriota</taxon>
        <taxon>Thermodesulfobacteria</taxon>
        <taxon>Thermodesulfobacteriales</taxon>
        <taxon>Thermodesulfobacteriaceae</taxon>
        <taxon>Thermodesulfobacterium</taxon>
    </lineage>
</organism>
<feature type="active site" description="Proton acceptor" evidence="9">
    <location>
        <position position="47"/>
    </location>
</feature>
<keyword evidence="11" id="KW-1003">Cell membrane</keyword>
<keyword evidence="5" id="KW-0472">Membrane</keyword>
<evidence type="ECO:0000259" key="14">
    <source>
        <dbReference type="Pfam" id="PF04413"/>
    </source>
</evidence>
<evidence type="ECO:0000259" key="13">
    <source>
        <dbReference type="Pfam" id="PF00534"/>
    </source>
</evidence>
<keyword evidence="12" id="KW-0175">Coiled coil</keyword>
<feature type="site" description="Transition state stabilizer" evidence="10">
    <location>
        <position position="115"/>
    </location>
</feature>
<dbReference type="Pfam" id="PF00534">
    <property type="entry name" value="Glycos_transf_1"/>
    <property type="match status" value="1"/>
</dbReference>
<comment type="similarity">
    <text evidence="11">Belongs to the glycosyltransferase group 1 family.</text>
</comment>
<evidence type="ECO:0000256" key="6">
    <source>
        <dbReference type="ARBA" id="ARBA00022679"/>
    </source>
</evidence>
<evidence type="ECO:0000256" key="12">
    <source>
        <dbReference type="SAM" id="Coils"/>
    </source>
</evidence>
<keyword evidence="6 11" id="KW-0808">Transferase</keyword>
<evidence type="ECO:0000256" key="11">
    <source>
        <dbReference type="RuleBase" id="RU365103"/>
    </source>
</evidence>
<evidence type="ECO:0000256" key="4">
    <source>
        <dbReference type="ARBA" id="ARBA00019077"/>
    </source>
</evidence>
<dbReference type="GO" id="GO:0005886">
    <property type="term" value="C:plasma membrane"/>
    <property type="evidence" value="ECO:0007669"/>
    <property type="project" value="UniProtKB-SubCell"/>
</dbReference>
<dbReference type="PANTHER" id="PTHR42755:SF1">
    <property type="entry name" value="3-DEOXY-D-MANNO-OCTULOSONIC ACID TRANSFERASE, MITOCHONDRIAL-RELATED"/>
    <property type="match status" value="1"/>
</dbReference>
<gene>
    <name evidence="15" type="ORF">ENT66_05625</name>
</gene>
<evidence type="ECO:0000256" key="8">
    <source>
        <dbReference type="ARBA" id="ARBA00049183"/>
    </source>
</evidence>
<reference evidence="15" key="1">
    <citation type="journal article" date="2020" name="mSystems">
        <title>Genome- and Community-Level Interaction Insights into Carbon Utilization and Element Cycling Functions of Hydrothermarchaeota in Hydrothermal Sediment.</title>
        <authorList>
            <person name="Zhou Z."/>
            <person name="Liu Y."/>
            <person name="Xu W."/>
            <person name="Pan J."/>
            <person name="Luo Z.H."/>
            <person name="Li M."/>
        </authorList>
    </citation>
    <scope>NUCLEOTIDE SEQUENCE [LARGE SCALE GENOMIC DNA]</scope>
    <source>
        <strain evidence="15">SpSt-6</strain>
    </source>
</reference>
<evidence type="ECO:0000256" key="10">
    <source>
        <dbReference type="PIRSR" id="PIRSR639901-2"/>
    </source>
</evidence>
<dbReference type="UniPathway" id="UPA00958"/>
<dbReference type="SUPFAM" id="SSF53756">
    <property type="entry name" value="UDP-Glycosyltransferase/glycogen phosphorylase"/>
    <property type="match status" value="1"/>
</dbReference>
<evidence type="ECO:0000256" key="2">
    <source>
        <dbReference type="ARBA" id="ARBA00004713"/>
    </source>
</evidence>
<feature type="domain" description="Glycosyl transferase family 1" evidence="13">
    <location>
        <begin position="294"/>
        <end position="380"/>
    </location>
</feature>
<dbReference type="EC" id="2.4.99.12" evidence="3 11"/>
<dbReference type="GO" id="GO:0030313">
    <property type="term" value="C:cell envelope"/>
    <property type="evidence" value="ECO:0007669"/>
    <property type="project" value="UniProtKB-SubCell"/>
</dbReference>
<dbReference type="GO" id="GO:0009244">
    <property type="term" value="P:lipopolysaccharide core region biosynthetic process"/>
    <property type="evidence" value="ECO:0007669"/>
    <property type="project" value="UniProtKB-UniRule"/>
</dbReference>
<feature type="site" description="Transition state stabilizer" evidence="10">
    <location>
        <position position="192"/>
    </location>
</feature>